<dbReference type="KEGG" id="egl:EGR_00502"/>
<dbReference type="RefSeq" id="XP_024355748.1">
    <property type="nucleotide sequence ID" value="XM_024489751.1"/>
</dbReference>
<dbReference type="Proteomes" id="UP000019149">
    <property type="component" value="Unassembled WGS sequence"/>
</dbReference>
<protein>
    <submittedName>
        <fullName evidence="1">Uncharacterized protein</fullName>
    </submittedName>
</protein>
<dbReference type="CTD" id="36336217"/>
<name>W6V0X4_ECHGR</name>
<organism evidence="1 2">
    <name type="scientific">Echinococcus granulosus</name>
    <name type="common">Hydatid tapeworm</name>
    <dbReference type="NCBI Taxonomy" id="6210"/>
    <lineage>
        <taxon>Eukaryota</taxon>
        <taxon>Metazoa</taxon>
        <taxon>Spiralia</taxon>
        <taxon>Lophotrochozoa</taxon>
        <taxon>Platyhelminthes</taxon>
        <taxon>Cestoda</taxon>
        <taxon>Eucestoda</taxon>
        <taxon>Cyclophyllidea</taxon>
        <taxon>Taeniidae</taxon>
        <taxon>Echinococcus</taxon>
        <taxon>Echinococcus granulosus group</taxon>
    </lineage>
</organism>
<dbReference type="AlphaFoldDB" id="W6V0X4"/>
<comment type="caution">
    <text evidence="1">The sequence shown here is derived from an EMBL/GenBank/DDBJ whole genome shotgun (WGS) entry which is preliminary data.</text>
</comment>
<dbReference type="EMBL" id="APAU02000002">
    <property type="protein sequence ID" value="EUB64552.1"/>
    <property type="molecule type" value="Genomic_DNA"/>
</dbReference>
<keyword evidence="2" id="KW-1185">Reference proteome</keyword>
<accession>W6V0X4</accession>
<proteinExistence type="predicted"/>
<evidence type="ECO:0000313" key="2">
    <source>
        <dbReference type="Proteomes" id="UP000019149"/>
    </source>
</evidence>
<evidence type="ECO:0000313" key="1">
    <source>
        <dbReference type="EMBL" id="EUB64552.1"/>
    </source>
</evidence>
<reference evidence="1 2" key="1">
    <citation type="journal article" date="2013" name="Nat. Genet.">
        <title>The genome of the hydatid tapeworm Echinococcus granulosus.</title>
        <authorList>
            <person name="Zheng H."/>
            <person name="Zhang W."/>
            <person name="Zhang L."/>
            <person name="Zhang Z."/>
            <person name="Li J."/>
            <person name="Lu G."/>
            <person name="Zhu Y."/>
            <person name="Wang Y."/>
            <person name="Huang Y."/>
            <person name="Liu J."/>
            <person name="Kang H."/>
            <person name="Chen J."/>
            <person name="Wang L."/>
            <person name="Chen A."/>
            <person name="Yu S."/>
            <person name="Gao Z."/>
            <person name="Jin L."/>
            <person name="Gu W."/>
            <person name="Wang Z."/>
            <person name="Zhao L."/>
            <person name="Shi B."/>
            <person name="Wen H."/>
            <person name="Lin R."/>
            <person name="Jones M.K."/>
            <person name="Brejova B."/>
            <person name="Vinar T."/>
            <person name="Zhao G."/>
            <person name="McManus D.P."/>
            <person name="Chen Z."/>
            <person name="Zhou Y."/>
            <person name="Wang S."/>
        </authorList>
    </citation>
    <scope>NUCLEOTIDE SEQUENCE [LARGE SCALE GENOMIC DNA]</scope>
</reference>
<dbReference type="GeneID" id="36336217"/>
<gene>
    <name evidence="1" type="ORF">EGR_00502</name>
</gene>
<sequence length="75" mass="8583">MLKARRGRFRFKKYNKSPRTFSPYLLSIKVVNILKNIGAVCYSLHAFLLFLSCENTACITLPCDVNCNAGYLKTF</sequence>